<organism evidence="1 2">
    <name type="scientific">Larinioides sclopetarius</name>
    <dbReference type="NCBI Taxonomy" id="280406"/>
    <lineage>
        <taxon>Eukaryota</taxon>
        <taxon>Metazoa</taxon>
        <taxon>Ecdysozoa</taxon>
        <taxon>Arthropoda</taxon>
        <taxon>Chelicerata</taxon>
        <taxon>Arachnida</taxon>
        <taxon>Araneae</taxon>
        <taxon>Araneomorphae</taxon>
        <taxon>Entelegynae</taxon>
        <taxon>Araneoidea</taxon>
        <taxon>Araneidae</taxon>
        <taxon>Larinioides</taxon>
    </lineage>
</organism>
<dbReference type="Proteomes" id="UP001497382">
    <property type="component" value="Unassembled WGS sequence"/>
</dbReference>
<reference evidence="1 2" key="1">
    <citation type="submission" date="2024-04" db="EMBL/GenBank/DDBJ databases">
        <authorList>
            <person name="Rising A."/>
            <person name="Reimegard J."/>
            <person name="Sonavane S."/>
            <person name="Akerstrom W."/>
            <person name="Nylinder S."/>
            <person name="Hedman E."/>
            <person name="Kallberg Y."/>
        </authorList>
    </citation>
    <scope>NUCLEOTIDE SEQUENCE [LARGE SCALE GENOMIC DNA]</scope>
</reference>
<gene>
    <name evidence="1" type="ORF">LARSCL_LOCUS4590</name>
</gene>
<sequence length="32" mass="3793">MTDVTEQGKHIKFYKIDQYLNISMNVQVKSYA</sequence>
<dbReference type="AlphaFoldDB" id="A0AAV1ZDJ1"/>
<keyword evidence="2" id="KW-1185">Reference proteome</keyword>
<accession>A0AAV1ZDJ1</accession>
<protein>
    <submittedName>
        <fullName evidence="1">Uncharacterized protein</fullName>
    </submittedName>
</protein>
<dbReference type="EMBL" id="CAXIEN010000039">
    <property type="protein sequence ID" value="CAL1269164.1"/>
    <property type="molecule type" value="Genomic_DNA"/>
</dbReference>
<proteinExistence type="predicted"/>
<name>A0AAV1ZDJ1_9ARAC</name>
<comment type="caution">
    <text evidence="1">The sequence shown here is derived from an EMBL/GenBank/DDBJ whole genome shotgun (WGS) entry which is preliminary data.</text>
</comment>
<evidence type="ECO:0000313" key="1">
    <source>
        <dbReference type="EMBL" id="CAL1269164.1"/>
    </source>
</evidence>
<evidence type="ECO:0000313" key="2">
    <source>
        <dbReference type="Proteomes" id="UP001497382"/>
    </source>
</evidence>